<dbReference type="AlphaFoldDB" id="A0A0F9LFK2"/>
<proteinExistence type="predicted"/>
<evidence type="ECO:0000313" key="1">
    <source>
        <dbReference type="EMBL" id="KKM92283.1"/>
    </source>
</evidence>
<sequence length="225" mass="26452">MYYVSKTRKDATKRTRRNDKMQINKEHECEIVKKDMSKNQKDWIQYFNDKGQKMISAPDIYKVAKKGNNTIIKSLNEDFKEDWEVTSTRIIYNKKNLQAEIIHDADSKVVKPKKYKVKVPILNGNFEENKETEKYLQALFDTKDNLDKILKTLKKFGKDKKIRLWTPDQSSRKRKPIRSVGLCFDGFGRFDVSGYFWFVSDFDGLSRGVIIDSAKQSKKIRGKSK</sequence>
<gene>
    <name evidence="1" type="ORF">LCGC14_1219910</name>
</gene>
<name>A0A0F9LFK2_9ZZZZ</name>
<reference evidence="1" key="1">
    <citation type="journal article" date="2015" name="Nature">
        <title>Complex archaea that bridge the gap between prokaryotes and eukaryotes.</title>
        <authorList>
            <person name="Spang A."/>
            <person name="Saw J.H."/>
            <person name="Jorgensen S.L."/>
            <person name="Zaremba-Niedzwiedzka K."/>
            <person name="Martijn J."/>
            <person name="Lind A.E."/>
            <person name="van Eijk R."/>
            <person name="Schleper C."/>
            <person name="Guy L."/>
            <person name="Ettema T.J."/>
        </authorList>
    </citation>
    <scope>NUCLEOTIDE SEQUENCE</scope>
</reference>
<protein>
    <submittedName>
        <fullName evidence="1">Uncharacterized protein</fullName>
    </submittedName>
</protein>
<dbReference type="EMBL" id="LAZR01006413">
    <property type="protein sequence ID" value="KKM92283.1"/>
    <property type="molecule type" value="Genomic_DNA"/>
</dbReference>
<organism evidence="1">
    <name type="scientific">marine sediment metagenome</name>
    <dbReference type="NCBI Taxonomy" id="412755"/>
    <lineage>
        <taxon>unclassified sequences</taxon>
        <taxon>metagenomes</taxon>
        <taxon>ecological metagenomes</taxon>
    </lineage>
</organism>
<comment type="caution">
    <text evidence="1">The sequence shown here is derived from an EMBL/GenBank/DDBJ whole genome shotgun (WGS) entry which is preliminary data.</text>
</comment>
<accession>A0A0F9LFK2</accession>